<feature type="domain" description="N-acetyltransferase" evidence="3">
    <location>
        <begin position="12"/>
        <end position="181"/>
    </location>
</feature>
<dbReference type="Pfam" id="PF00583">
    <property type="entry name" value="Acetyltransf_1"/>
    <property type="match status" value="1"/>
</dbReference>
<dbReference type="InterPro" id="IPR051556">
    <property type="entry name" value="N-term/lysine_N-AcTrnsfr"/>
</dbReference>
<dbReference type="AlphaFoldDB" id="Q6CX13"/>
<evidence type="ECO:0000313" key="4">
    <source>
        <dbReference type="EMBL" id="CAH03115.1"/>
    </source>
</evidence>
<dbReference type="PANTHER" id="PTHR42919">
    <property type="entry name" value="N-ALPHA-ACETYLTRANSFERASE"/>
    <property type="match status" value="1"/>
</dbReference>
<dbReference type="CDD" id="cd04301">
    <property type="entry name" value="NAT_SF"/>
    <property type="match status" value="1"/>
</dbReference>
<evidence type="ECO:0000256" key="1">
    <source>
        <dbReference type="ARBA" id="ARBA00022679"/>
    </source>
</evidence>
<protein>
    <submittedName>
        <fullName evidence="4">KLLA0A12089p</fullName>
    </submittedName>
</protein>
<dbReference type="eggNOG" id="ENOG502S61U">
    <property type="taxonomic scope" value="Eukaryota"/>
</dbReference>
<dbReference type="PANTHER" id="PTHR42919:SF8">
    <property type="entry name" value="N-ALPHA-ACETYLTRANSFERASE 50"/>
    <property type="match status" value="1"/>
</dbReference>
<proteinExistence type="predicted"/>
<reference evidence="4 5" key="1">
    <citation type="journal article" date="2004" name="Nature">
        <title>Genome evolution in yeasts.</title>
        <authorList>
            <consortium name="Genolevures"/>
            <person name="Dujon B."/>
            <person name="Sherman D."/>
            <person name="Fischer G."/>
            <person name="Durrens P."/>
            <person name="Casaregola S."/>
            <person name="Lafontaine I."/>
            <person name="de Montigny J."/>
            <person name="Marck C."/>
            <person name="Neuveglise C."/>
            <person name="Talla E."/>
            <person name="Goffard N."/>
            <person name="Frangeul L."/>
            <person name="Aigle M."/>
            <person name="Anthouard V."/>
            <person name="Babour A."/>
            <person name="Barbe V."/>
            <person name="Barnay S."/>
            <person name="Blanchin S."/>
            <person name="Beckerich J.M."/>
            <person name="Beyne E."/>
            <person name="Bleykasten C."/>
            <person name="Boisrame A."/>
            <person name="Boyer J."/>
            <person name="Cattolico L."/>
            <person name="Confanioleri F."/>
            <person name="de Daruvar A."/>
            <person name="Despons L."/>
            <person name="Fabre E."/>
            <person name="Fairhead C."/>
            <person name="Ferry-Dumazet H."/>
            <person name="Groppi A."/>
            <person name="Hantraye F."/>
            <person name="Hennequin C."/>
            <person name="Jauniaux N."/>
            <person name="Joyet P."/>
            <person name="Kachouri R."/>
            <person name="Kerrest A."/>
            <person name="Koszul R."/>
            <person name="Lemaire M."/>
            <person name="Lesur I."/>
            <person name="Ma L."/>
            <person name="Muller H."/>
            <person name="Nicaud J.M."/>
            <person name="Nikolski M."/>
            <person name="Oztas S."/>
            <person name="Ozier-Kalogeropoulos O."/>
            <person name="Pellenz S."/>
            <person name="Potier S."/>
            <person name="Richard G.F."/>
            <person name="Straub M.L."/>
            <person name="Suleau A."/>
            <person name="Swennene D."/>
            <person name="Tekaia F."/>
            <person name="Wesolowski-Louvel M."/>
            <person name="Westhof E."/>
            <person name="Wirth B."/>
            <person name="Zeniou-Meyer M."/>
            <person name="Zivanovic I."/>
            <person name="Bolotin-Fukuhara M."/>
            <person name="Thierry A."/>
            <person name="Bouchier C."/>
            <person name="Caudron B."/>
            <person name="Scarpelli C."/>
            <person name="Gaillardin C."/>
            <person name="Weissenbach J."/>
            <person name="Wincker P."/>
            <person name="Souciet J.L."/>
        </authorList>
    </citation>
    <scope>NUCLEOTIDE SEQUENCE [LARGE SCALE GENOMIC DNA]</scope>
    <source>
        <strain evidence="5">ATCC 8585 / CBS 2359 / DSM 70799 / NBRC 1267 / NRRL Y-1140 / WM37</strain>
    </source>
</reference>
<dbReference type="Proteomes" id="UP000000598">
    <property type="component" value="Chromosome A"/>
</dbReference>
<dbReference type="PROSITE" id="PS51186">
    <property type="entry name" value="GNAT"/>
    <property type="match status" value="1"/>
</dbReference>
<dbReference type="InterPro" id="IPR016181">
    <property type="entry name" value="Acyl_CoA_acyltransferase"/>
</dbReference>
<keyword evidence="2" id="KW-0012">Acyltransferase</keyword>
<dbReference type="EMBL" id="CR382121">
    <property type="protein sequence ID" value="CAH03115.1"/>
    <property type="molecule type" value="Genomic_DNA"/>
</dbReference>
<dbReference type="STRING" id="284590.Q6CX13"/>
<accession>Q6CX13</accession>
<dbReference type="OMA" id="LYVQPRH"/>
<organism evidence="4 5">
    <name type="scientific">Kluyveromyces lactis (strain ATCC 8585 / CBS 2359 / DSM 70799 / NBRC 1267 / NRRL Y-1140 / WM37)</name>
    <name type="common">Yeast</name>
    <name type="synonym">Candida sphaerica</name>
    <dbReference type="NCBI Taxonomy" id="284590"/>
    <lineage>
        <taxon>Eukaryota</taxon>
        <taxon>Fungi</taxon>
        <taxon>Dikarya</taxon>
        <taxon>Ascomycota</taxon>
        <taxon>Saccharomycotina</taxon>
        <taxon>Saccharomycetes</taxon>
        <taxon>Saccharomycetales</taxon>
        <taxon>Saccharomycetaceae</taxon>
        <taxon>Kluyveromyces</taxon>
    </lineage>
</organism>
<dbReference type="KEGG" id="kla:KLLA0_A12089g"/>
<gene>
    <name evidence="4" type="ORF">KLLA0_A12089g</name>
</gene>
<dbReference type="HOGENOM" id="CLU_013985_18_0_1"/>
<evidence type="ECO:0000256" key="2">
    <source>
        <dbReference type="ARBA" id="ARBA00023315"/>
    </source>
</evidence>
<dbReference type="Gene3D" id="3.40.630.30">
    <property type="match status" value="1"/>
</dbReference>
<keyword evidence="1" id="KW-0808">Transferase</keyword>
<dbReference type="InterPro" id="IPR000182">
    <property type="entry name" value="GNAT_dom"/>
</dbReference>
<dbReference type="RefSeq" id="XP_451526.1">
    <property type="nucleotide sequence ID" value="XM_451526.1"/>
</dbReference>
<dbReference type="InParanoid" id="Q6CX13"/>
<dbReference type="GO" id="GO:0016747">
    <property type="term" value="F:acyltransferase activity, transferring groups other than amino-acyl groups"/>
    <property type="evidence" value="ECO:0007669"/>
    <property type="project" value="InterPro"/>
</dbReference>
<keyword evidence="5" id="KW-1185">Reference proteome</keyword>
<sequence>MDQLHNKMTSDLTIRQCTPDDIDILKALCRTTFWETFGADNTEENLEAMFEESFNDAVLKKEILDEHSHICLLFFDNEAAAFIKVNDHKSQTEDMGTEYVELQRIYILQKYQGKGLGRVLMDKVHDIAQSYGKKKIWLGVWEHNQKAIDFYKKFGFEITGDHSFFVGDDEQRDYIMEKVIT</sequence>
<dbReference type="SUPFAM" id="SSF55729">
    <property type="entry name" value="Acyl-CoA N-acyltransferases (Nat)"/>
    <property type="match status" value="1"/>
</dbReference>
<evidence type="ECO:0000259" key="3">
    <source>
        <dbReference type="PROSITE" id="PS51186"/>
    </source>
</evidence>
<evidence type="ECO:0000313" key="5">
    <source>
        <dbReference type="Proteomes" id="UP000000598"/>
    </source>
</evidence>
<name>Q6CX13_KLULA</name>
<dbReference type="PaxDb" id="284590-Q6CX13"/>
<dbReference type="GeneID" id="2896824"/>